<evidence type="ECO:0000313" key="1">
    <source>
        <dbReference type="EMBL" id="SVB94282.1"/>
    </source>
</evidence>
<protein>
    <recommendedName>
        <fullName evidence="2">6-bladed beta-propeller</fullName>
    </recommendedName>
</protein>
<name>A0A382I4P0_9ZZZZ</name>
<sequence>MQNHLIFFLTITLFISCRKPADPVIEDNPLVYTHWGTFDVSGECLDLDISDTILVAAANYNGFFVFSIDSANQTLDTVYHGTGLDPTMGDNRAERIVLSKNHGIVFILDKYDKIWMHKLNGSQYHD</sequence>
<evidence type="ECO:0008006" key="2">
    <source>
        <dbReference type="Google" id="ProtNLM"/>
    </source>
</evidence>
<feature type="non-terminal residue" evidence="1">
    <location>
        <position position="126"/>
    </location>
</feature>
<dbReference type="AlphaFoldDB" id="A0A382I4P0"/>
<accession>A0A382I4P0</accession>
<proteinExistence type="predicted"/>
<gene>
    <name evidence="1" type="ORF">METZ01_LOCUS247136</name>
</gene>
<dbReference type="EMBL" id="UINC01065037">
    <property type="protein sequence ID" value="SVB94282.1"/>
    <property type="molecule type" value="Genomic_DNA"/>
</dbReference>
<organism evidence="1">
    <name type="scientific">marine metagenome</name>
    <dbReference type="NCBI Taxonomy" id="408172"/>
    <lineage>
        <taxon>unclassified sequences</taxon>
        <taxon>metagenomes</taxon>
        <taxon>ecological metagenomes</taxon>
    </lineage>
</organism>
<reference evidence="1" key="1">
    <citation type="submission" date="2018-05" db="EMBL/GenBank/DDBJ databases">
        <authorList>
            <person name="Lanie J.A."/>
            <person name="Ng W.-L."/>
            <person name="Kazmierczak K.M."/>
            <person name="Andrzejewski T.M."/>
            <person name="Davidsen T.M."/>
            <person name="Wayne K.J."/>
            <person name="Tettelin H."/>
            <person name="Glass J.I."/>
            <person name="Rusch D."/>
            <person name="Podicherti R."/>
            <person name="Tsui H.-C.T."/>
            <person name="Winkler M.E."/>
        </authorList>
    </citation>
    <scope>NUCLEOTIDE SEQUENCE</scope>
</reference>